<dbReference type="PANTHER" id="PTHR11511:SF5">
    <property type="entry name" value="FAT-BODY PROTEIN 1-RELATED"/>
    <property type="match status" value="1"/>
</dbReference>
<reference evidence="6" key="1">
    <citation type="submission" date="2007-03" db="EMBL/GenBank/DDBJ databases">
        <title>Annotation of Culex pipiens quinquefasciatus.</title>
        <authorList>
            <consortium name="The Broad Institute Genome Sequencing Platform"/>
            <person name="Atkinson P.W."/>
            <person name="Hemingway J."/>
            <person name="Christensen B.M."/>
            <person name="Higgs S."/>
            <person name="Kodira C."/>
            <person name="Hannick L."/>
            <person name="Megy K."/>
            <person name="O'Leary S."/>
            <person name="Pearson M."/>
            <person name="Haas B.J."/>
            <person name="Mauceli E."/>
            <person name="Wortman J.R."/>
            <person name="Lee N.H."/>
            <person name="Guigo R."/>
            <person name="Stanke M."/>
            <person name="Alvarado L."/>
            <person name="Amedeo P."/>
            <person name="Antoine C.H."/>
            <person name="Arensburger P."/>
            <person name="Bidwell S.L."/>
            <person name="Crawford M."/>
            <person name="Camaro F."/>
            <person name="Devon K."/>
            <person name="Engels R."/>
            <person name="Hammond M."/>
            <person name="Howarth C."/>
            <person name="Koehrsen M."/>
            <person name="Lawson D."/>
            <person name="Montgomery P."/>
            <person name="Nene V."/>
            <person name="Nusbaum C."/>
            <person name="Puiu D."/>
            <person name="Romero-Severson J."/>
            <person name="Severson D.W."/>
            <person name="Shumway M."/>
            <person name="Sisk P."/>
            <person name="Stolte C."/>
            <person name="Zeng Q."/>
            <person name="Eisenstadt E."/>
            <person name="Fraser-Liggett C."/>
            <person name="Strausberg R."/>
            <person name="Galagan J."/>
            <person name="Birren B."/>
            <person name="Collins F.H."/>
        </authorList>
    </citation>
    <scope>NUCLEOTIDE SEQUENCE [LARGE SCALE GENOMIC DNA]</scope>
    <source>
        <strain evidence="6">JHB</strain>
    </source>
</reference>
<dbReference type="STRING" id="7176.B0WHN7"/>
<dbReference type="VEuPathDB" id="VectorBase:CPIJ006537"/>
<dbReference type="InterPro" id="IPR013788">
    <property type="entry name" value="Hemocyanin/hexamerin"/>
</dbReference>
<proteinExistence type="predicted"/>
<evidence type="ECO:0000256" key="2">
    <source>
        <dbReference type="SAM" id="SignalP"/>
    </source>
</evidence>
<dbReference type="HOGENOM" id="CLU_012213_1_0_1"/>
<dbReference type="InterPro" id="IPR005203">
    <property type="entry name" value="Hemocyanin_C"/>
</dbReference>
<dbReference type="SUPFAM" id="SSF81296">
    <property type="entry name" value="E set domains"/>
    <property type="match status" value="1"/>
</dbReference>
<dbReference type="InterPro" id="IPR000896">
    <property type="entry name" value="Hemocyanin/hexamerin_mid_dom"/>
</dbReference>
<evidence type="ECO:0000256" key="1">
    <source>
        <dbReference type="ARBA" id="ARBA00022761"/>
    </source>
</evidence>
<dbReference type="SUPFAM" id="SSF48056">
    <property type="entry name" value="Di-copper centre-containing domain"/>
    <property type="match status" value="1"/>
</dbReference>
<sequence length="693" mass="82816">MRWSIAAVAFCLVAVASAGFIPTGQRAVSDIKYADKDFLMKQKFFFEVLRNIQLPLMFEEYLPYTKTWIADESKYINYNEVTEFFDNFKLGFLTKGEIFTIYNLTYMKQTYLLFTFFYNSADWDTFYKNVVWARENVNEGMFIYALTMAVFQRPDLKGFVLPPIYEIYPFYFFNTDMIHKAMFKKMYEPKFGFTSNGKYNVVYSNYTAVYPIEYMGEDKLGYFTEDIGLNSYYYYFMMDYPIFMGTDRLNLFKDRRGEQYLYMYQQLLARYYLERQANFLQPLGEFPWDQPIKTGYWPKLSYWNGVPFNGRKDYYTIPKSNYFKFDLLKAYEERIRQVIDLGTYTMPDGTVIDFRKPESIDYLGNMINSNPDSLNDDYFKNIEILTRIAFSGSDFYFTGSKVWPSSLMHFETSLRDPLFYQLYFKIMGFYWHFKDLLPRYTFDELNFKGVEIKNVAFDKLATYFEYYDSDISNIIPMGFSSDKFWDFSVLARQKRINHKPFSYTMDVVSEFAGKGVVRMYMGPKMYDLQQLQHLRKYFFQVDQYLYDFVAGKNTIVRSSRDYFWSVKDRTSYVELYKKIMTAYKGGEQFPLDMSEAHCGFPDRLLLPKGLPSGFEMTFYFVITPYYAPKDQQLSSYDFSYSCGVGSGSRYLDSLPLGFPLDRDIDFTYFFTKNMYYKNVMVYHFDEMKMNETY</sequence>
<dbReference type="PRINTS" id="PR00187">
    <property type="entry name" value="HAEMOCYANIN"/>
</dbReference>
<evidence type="ECO:0000259" key="5">
    <source>
        <dbReference type="Pfam" id="PF03723"/>
    </source>
</evidence>
<dbReference type="GO" id="GO:0097009">
    <property type="term" value="P:energy homeostasis"/>
    <property type="evidence" value="ECO:0007669"/>
    <property type="project" value="UniProtKB-ARBA"/>
</dbReference>
<dbReference type="KEGG" id="cqu:CpipJ_CPIJ006537"/>
<dbReference type="InterPro" id="IPR037020">
    <property type="entry name" value="Hemocyanin_C_sf"/>
</dbReference>
<protein>
    <submittedName>
        <fullName evidence="6">Larval serum protein 1 beta chain</fullName>
    </submittedName>
</protein>
<dbReference type="Pfam" id="PF00372">
    <property type="entry name" value="Hemocyanin_M"/>
    <property type="match status" value="1"/>
</dbReference>
<dbReference type="GO" id="GO:0005615">
    <property type="term" value="C:extracellular space"/>
    <property type="evidence" value="ECO:0007669"/>
    <property type="project" value="UniProtKB-ARBA"/>
</dbReference>
<evidence type="ECO:0000259" key="3">
    <source>
        <dbReference type="Pfam" id="PF00372"/>
    </source>
</evidence>
<evidence type="ECO:0000259" key="4">
    <source>
        <dbReference type="Pfam" id="PF03722"/>
    </source>
</evidence>
<organism>
    <name type="scientific">Culex quinquefasciatus</name>
    <name type="common">Southern house mosquito</name>
    <name type="synonym">Culex pungens</name>
    <dbReference type="NCBI Taxonomy" id="7176"/>
    <lineage>
        <taxon>Eukaryota</taxon>
        <taxon>Metazoa</taxon>
        <taxon>Ecdysozoa</taxon>
        <taxon>Arthropoda</taxon>
        <taxon>Hexapoda</taxon>
        <taxon>Insecta</taxon>
        <taxon>Pterygota</taxon>
        <taxon>Neoptera</taxon>
        <taxon>Endopterygota</taxon>
        <taxon>Diptera</taxon>
        <taxon>Nematocera</taxon>
        <taxon>Culicoidea</taxon>
        <taxon>Culicidae</taxon>
        <taxon>Culicinae</taxon>
        <taxon>Culicini</taxon>
        <taxon>Culex</taxon>
        <taxon>Culex</taxon>
    </lineage>
</organism>
<feature type="signal peptide" evidence="2">
    <location>
        <begin position="1"/>
        <end position="18"/>
    </location>
</feature>
<dbReference type="EMBL" id="DS231938">
    <property type="protein sequence ID" value="EDS27886.1"/>
    <property type="molecule type" value="Genomic_DNA"/>
</dbReference>
<dbReference type="GO" id="GO:0045735">
    <property type="term" value="F:nutrient reservoir activity"/>
    <property type="evidence" value="ECO:0007669"/>
    <property type="project" value="UniProtKB-KW"/>
</dbReference>
<dbReference type="InParanoid" id="B0WHN7"/>
<feature type="chain" id="PRO_5014298147" evidence="2">
    <location>
        <begin position="19"/>
        <end position="693"/>
    </location>
</feature>
<dbReference type="Gene3D" id="1.20.1370.10">
    <property type="entry name" value="Hemocyanin, N-terminal domain"/>
    <property type="match status" value="1"/>
</dbReference>
<evidence type="ECO:0000313" key="8">
    <source>
        <dbReference type="Proteomes" id="UP000002320"/>
    </source>
</evidence>
<dbReference type="EnsemblMetazoa" id="CPIJ006537-RA">
    <property type="protein sequence ID" value="CPIJ006537-PA"/>
    <property type="gene ID" value="CPIJ006537"/>
</dbReference>
<feature type="domain" description="Hemocyanin middle" evidence="3">
    <location>
        <begin position="163"/>
        <end position="430"/>
    </location>
</feature>
<evidence type="ECO:0000313" key="7">
    <source>
        <dbReference type="EnsemblMetazoa" id="CPIJ006537-PA"/>
    </source>
</evidence>
<dbReference type="eggNOG" id="ENOG502QR98">
    <property type="taxonomic scope" value="Eukaryota"/>
</dbReference>
<dbReference type="OMA" id="SRYHMER"/>
<keyword evidence="2" id="KW-0732">Signal</keyword>
<dbReference type="InterPro" id="IPR005204">
    <property type="entry name" value="Hemocyanin_N"/>
</dbReference>
<dbReference type="PANTHER" id="PTHR11511">
    <property type="entry name" value="LARVAL STORAGE PROTEIN/PHENOLOXIDASE"/>
    <property type="match status" value="1"/>
</dbReference>
<dbReference type="Pfam" id="PF03723">
    <property type="entry name" value="Hemocyanin_C"/>
    <property type="match status" value="1"/>
</dbReference>
<dbReference type="Pfam" id="PF03722">
    <property type="entry name" value="Hemocyanin_N"/>
    <property type="match status" value="1"/>
</dbReference>
<dbReference type="Proteomes" id="UP000002320">
    <property type="component" value="Unassembled WGS sequence"/>
</dbReference>
<dbReference type="SUPFAM" id="SSF48050">
    <property type="entry name" value="Hemocyanin, N-terminal domain"/>
    <property type="match status" value="1"/>
</dbReference>
<feature type="domain" description="Hemocyanin C-terminal" evidence="5">
    <location>
        <begin position="439"/>
        <end position="683"/>
    </location>
</feature>
<dbReference type="VEuPathDB" id="VectorBase:CQUJHB017110"/>
<dbReference type="Gene3D" id="1.10.1280.10">
    <property type="entry name" value="Di-copper center containing domain from catechol oxidase"/>
    <property type="match status" value="1"/>
</dbReference>
<reference evidence="7" key="2">
    <citation type="submission" date="2020-05" db="UniProtKB">
        <authorList>
            <consortium name="EnsemblMetazoa"/>
        </authorList>
    </citation>
    <scope>IDENTIFICATION</scope>
    <source>
        <strain evidence="7">JHB</strain>
    </source>
</reference>
<gene>
    <name evidence="7" type="primary">6038417</name>
    <name evidence="6" type="ORF">CpipJ_CPIJ006537</name>
</gene>
<feature type="domain" description="Hemocyanin N-terminal" evidence="4">
    <location>
        <begin position="38"/>
        <end position="158"/>
    </location>
</feature>
<dbReference type="OrthoDB" id="6371642at2759"/>
<accession>B0WHN7</accession>
<keyword evidence="8" id="KW-1185">Reference proteome</keyword>
<dbReference type="Gene3D" id="2.60.40.1520">
    <property type="entry name" value="Hemocyanin, C-terminal domain"/>
    <property type="match status" value="1"/>
</dbReference>
<dbReference type="InterPro" id="IPR036697">
    <property type="entry name" value="Hemocyanin_N_sf"/>
</dbReference>
<dbReference type="InterPro" id="IPR014756">
    <property type="entry name" value="Ig_E-set"/>
</dbReference>
<dbReference type="PROSITE" id="PS00210">
    <property type="entry name" value="HEMOCYANIN_2"/>
    <property type="match status" value="1"/>
</dbReference>
<dbReference type="AlphaFoldDB" id="B0WHN7"/>
<dbReference type="InterPro" id="IPR008922">
    <property type="entry name" value="Di-copper_centre_dom_sf"/>
</dbReference>
<keyword evidence="1" id="KW-0758">Storage protein</keyword>
<name>B0WHN7_CULQU</name>
<evidence type="ECO:0000313" key="6">
    <source>
        <dbReference type="EMBL" id="EDS27886.1"/>
    </source>
</evidence>